<sequence length="229" mass="26917">MQFQPLDIPYNFHPPRASNCSVFEQKEIHKCAEPLYEIGIFDSSMSDFSWEMFFSRTKDYFNQICDKVLMFDLCIETFKTSCFNEEPARGRYETSMRIIEFLCRGGYQEMSKSFECFSKTLTRAEMMQCQAEMLSDTNKISNKIPFNGQIQNAAVCGAMKNYVECIKYPVRYECGYRAWQDVRELIVGPASFIMPQCQLNSVSTYFKLSELMLNWFFLILIVIWSQDRT</sequence>
<evidence type="ECO:0000256" key="1">
    <source>
        <dbReference type="SAM" id="Phobius"/>
    </source>
</evidence>
<protein>
    <submittedName>
        <fullName evidence="3">DUF19 domain-containing protein</fullName>
    </submittedName>
</protein>
<keyword evidence="1" id="KW-0812">Transmembrane</keyword>
<dbReference type="WBParaSite" id="ACRNAN_scaffold8728.g22759.t1">
    <property type="protein sequence ID" value="ACRNAN_scaffold8728.g22759.t1"/>
    <property type="gene ID" value="ACRNAN_scaffold8728.g22759"/>
</dbReference>
<organism evidence="2 3">
    <name type="scientific">Acrobeloides nanus</name>
    <dbReference type="NCBI Taxonomy" id="290746"/>
    <lineage>
        <taxon>Eukaryota</taxon>
        <taxon>Metazoa</taxon>
        <taxon>Ecdysozoa</taxon>
        <taxon>Nematoda</taxon>
        <taxon>Chromadorea</taxon>
        <taxon>Rhabditida</taxon>
        <taxon>Tylenchina</taxon>
        <taxon>Cephalobomorpha</taxon>
        <taxon>Cephaloboidea</taxon>
        <taxon>Cephalobidae</taxon>
        <taxon>Acrobeloides</taxon>
    </lineage>
</organism>
<keyword evidence="1" id="KW-0472">Membrane</keyword>
<accession>A0A914EIZ7</accession>
<feature type="transmembrane region" description="Helical" evidence="1">
    <location>
        <begin position="205"/>
        <end position="224"/>
    </location>
</feature>
<proteinExistence type="predicted"/>
<evidence type="ECO:0000313" key="2">
    <source>
        <dbReference type="Proteomes" id="UP000887540"/>
    </source>
</evidence>
<name>A0A914EIZ7_9BILA</name>
<dbReference type="PANTHER" id="PTHR37431:SF7">
    <property type="entry name" value="DUF19 DOMAIN-CONTAINING PROTEIN"/>
    <property type="match status" value="1"/>
</dbReference>
<evidence type="ECO:0000313" key="3">
    <source>
        <dbReference type="WBParaSite" id="ACRNAN_scaffold8728.g22759.t1"/>
    </source>
</evidence>
<dbReference type="Proteomes" id="UP000887540">
    <property type="component" value="Unplaced"/>
</dbReference>
<dbReference type="AlphaFoldDB" id="A0A914EIZ7"/>
<keyword evidence="2" id="KW-1185">Reference proteome</keyword>
<keyword evidence="1" id="KW-1133">Transmembrane helix</keyword>
<reference evidence="3" key="1">
    <citation type="submission" date="2022-11" db="UniProtKB">
        <authorList>
            <consortium name="WormBaseParasite"/>
        </authorList>
    </citation>
    <scope>IDENTIFICATION</scope>
</reference>
<dbReference type="PANTHER" id="PTHR37431">
    <property type="entry name" value="PROTEIN CBG06927"/>
    <property type="match status" value="1"/>
</dbReference>